<proteinExistence type="predicted"/>
<accession>A0A0F9I0W9</accession>
<comment type="caution">
    <text evidence="1">The sequence shown here is derived from an EMBL/GenBank/DDBJ whole genome shotgun (WGS) entry which is preliminary data.</text>
</comment>
<organism evidence="1">
    <name type="scientific">marine sediment metagenome</name>
    <dbReference type="NCBI Taxonomy" id="412755"/>
    <lineage>
        <taxon>unclassified sequences</taxon>
        <taxon>metagenomes</taxon>
        <taxon>ecological metagenomes</taxon>
    </lineage>
</organism>
<protein>
    <submittedName>
        <fullName evidence="1">Uncharacterized protein</fullName>
    </submittedName>
</protein>
<gene>
    <name evidence="1" type="ORF">LCGC14_1933960</name>
</gene>
<dbReference type="AlphaFoldDB" id="A0A0F9I0W9"/>
<name>A0A0F9I0W9_9ZZZZ</name>
<reference evidence="1" key="1">
    <citation type="journal article" date="2015" name="Nature">
        <title>Complex archaea that bridge the gap between prokaryotes and eukaryotes.</title>
        <authorList>
            <person name="Spang A."/>
            <person name="Saw J.H."/>
            <person name="Jorgensen S.L."/>
            <person name="Zaremba-Niedzwiedzka K."/>
            <person name="Martijn J."/>
            <person name="Lind A.E."/>
            <person name="van Eijk R."/>
            <person name="Schleper C."/>
            <person name="Guy L."/>
            <person name="Ettema T.J."/>
        </authorList>
    </citation>
    <scope>NUCLEOTIDE SEQUENCE</scope>
</reference>
<dbReference type="EMBL" id="LAZR01020816">
    <property type="protein sequence ID" value="KKL87515.1"/>
    <property type="molecule type" value="Genomic_DNA"/>
</dbReference>
<evidence type="ECO:0000313" key="1">
    <source>
        <dbReference type="EMBL" id="KKL87515.1"/>
    </source>
</evidence>
<sequence length="84" mass="9344">MSTKTKEKIEGRVVVTRPFLGILYMQVCAVKNATNREILKQANIQNPCGTTLGWGTVHRKKTKDIEGAGQCESDSKRLHILLSC</sequence>